<dbReference type="RefSeq" id="WP_347435768.1">
    <property type="nucleotide sequence ID" value="NZ_CP089291.1"/>
</dbReference>
<feature type="transmembrane region" description="Helical" evidence="7">
    <location>
        <begin position="131"/>
        <end position="154"/>
    </location>
</feature>
<keyword evidence="2 7" id="KW-0813">Transport</keyword>
<evidence type="ECO:0000313" key="9">
    <source>
        <dbReference type="EMBL" id="UOF89086.1"/>
    </source>
</evidence>
<dbReference type="InterPro" id="IPR035906">
    <property type="entry name" value="MetI-like_sf"/>
</dbReference>
<protein>
    <submittedName>
        <fullName evidence="9">Carbohydrate ABC transporter permease</fullName>
    </submittedName>
</protein>
<feature type="transmembrane region" description="Helical" evidence="7">
    <location>
        <begin position="96"/>
        <end position="119"/>
    </location>
</feature>
<evidence type="ECO:0000256" key="1">
    <source>
        <dbReference type="ARBA" id="ARBA00004651"/>
    </source>
</evidence>
<keyword evidence="10" id="KW-1185">Reference proteome</keyword>
<dbReference type="Gene3D" id="1.10.3720.10">
    <property type="entry name" value="MetI-like"/>
    <property type="match status" value="1"/>
</dbReference>
<evidence type="ECO:0000259" key="8">
    <source>
        <dbReference type="PROSITE" id="PS50928"/>
    </source>
</evidence>
<dbReference type="PROSITE" id="PS50928">
    <property type="entry name" value="ABC_TM1"/>
    <property type="match status" value="1"/>
</dbReference>
<comment type="subcellular location">
    <subcellularLocation>
        <location evidence="1 7">Cell membrane</location>
        <topology evidence="1 7">Multi-pass membrane protein</topology>
    </subcellularLocation>
</comment>
<organism evidence="9 10">
    <name type="scientific">Fodinisporobacter ferrooxydans</name>
    <dbReference type="NCBI Taxonomy" id="2901836"/>
    <lineage>
        <taxon>Bacteria</taxon>
        <taxon>Bacillati</taxon>
        <taxon>Bacillota</taxon>
        <taxon>Bacilli</taxon>
        <taxon>Bacillales</taxon>
        <taxon>Alicyclobacillaceae</taxon>
        <taxon>Fodinisporobacter</taxon>
    </lineage>
</organism>
<comment type="similarity">
    <text evidence="7">Belongs to the binding-protein-dependent transport system permease family.</text>
</comment>
<dbReference type="Proteomes" id="UP000830167">
    <property type="component" value="Chromosome"/>
</dbReference>
<keyword evidence="4 7" id="KW-0812">Transmembrane</keyword>
<gene>
    <name evidence="9" type="ORF">LSG31_14255</name>
</gene>
<evidence type="ECO:0000313" key="10">
    <source>
        <dbReference type="Proteomes" id="UP000830167"/>
    </source>
</evidence>
<sequence>MKFIRGPLVWLYALLILVPVLVVVESSFKSLSDLYHNPLLPSKNLTIGPYSTLLSQEPISQYFLNSFEVTAISLVMVLIFGSMISYAILRLPKIPAFILYGIFSIGMMIPTQVNMIPVYLELSHFNMVDTLYGLILVETAFLLPIAVFIIGGFMRSLSKELIEAATVDGANEWHIFWKIAVPLSTPSIASTAIFGGVILWNDLLFPLLLIKSNANQTLPLALLSFTGQYQTNYPVIFAGVLLASIPLVVLYVFLQKYFIAGMTAGAVKG</sequence>
<evidence type="ECO:0000256" key="6">
    <source>
        <dbReference type="ARBA" id="ARBA00023136"/>
    </source>
</evidence>
<keyword evidence="5 7" id="KW-1133">Transmembrane helix</keyword>
<dbReference type="PANTHER" id="PTHR43744">
    <property type="entry name" value="ABC TRANSPORTER PERMEASE PROTEIN MG189-RELATED-RELATED"/>
    <property type="match status" value="1"/>
</dbReference>
<accession>A0ABY4CI56</accession>
<evidence type="ECO:0000256" key="2">
    <source>
        <dbReference type="ARBA" id="ARBA00022448"/>
    </source>
</evidence>
<evidence type="ECO:0000256" key="3">
    <source>
        <dbReference type="ARBA" id="ARBA00022475"/>
    </source>
</evidence>
<evidence type="ECO:0000256" key="7">
    <source>
        <dbReference type="RuleBase" id="RU363032"/>
    </source>
</evidence>
<dbReference type="CDD" id="cd06261">
    <property type="entry name" value="TM_PBP2"/>
    <property type="match status" value="1"/>
</dbReference>
<keyword evidence="6 7" id="KW-0472">Membrane</keyword>
<dbReference type="InterPro" id="IPR000515">
    <property type="entry name" value="MetI-like"/>
</dbReference>
<dbReference type="EMBL" id="CP089291">
    <property type="protein sequence ID" value="UOF89086.1"/>
    <property type="molecule type" value="Genomic_DNA"/>
</dbReference>
<dbReference type="SUPFAM" id="SSF161098">
    <property type="entry name" value="MetI-like"/>
    <property type="match status" value="1"/>
</dbReference>
<dbReference type="Pfam" id="PF00528">
    <property type="entry name" value="BPD_transp_1"/>
    <property type="match status" value="1"/>
</dbReference>
<feature type="transmembrane region" description="Helical" evidence="7">
    <location>
        <begin position="233"/>
        <end position="254"/>
    </location>
</feature>
<name>A0ABY4CI56_9BACL</name>
<keyword evidence="3" id="KW-1003">Cell membrane</keyword>
<feature type="domain" description="ABC transmembrane type-1" evidence="8">
    <location>
        <begin position="63"/>
        <end position="254"/>
    </location>
</feature>
<evidence type="ECO:0000256" key="5">
    <source>
        <dbReference type="ARBA" id="ARBA00022989"/>
    </source>
</evidence>
<dbReference type="PANTHER" id="PTHR43744:SF12">
    <property type="entry name" value="ABC TRANSPORTER PERMEASE PROTEIN MG189-RELATED"/>
    <property type="match status" value="1"/>
</dbReference>
<evidence type="ECO:0000256" key="4">
    <source>
        <dbReference type="ARBA" id="ARBA00022692"/>
    </source>
</evidence>
<proteinExistence type="inferred from homology"/>
<feature type="transmembrane region" description="Helical" evidence="7">
    <location>
        <begin position="7"/>
        <end position="24"/>
    </location>
</feature>
<feature type="transmembrane region" description="Helical" evidence="7">
    <location>
        <begin position="175"/>
        <end position="200"/>
    </location>
</feature>
<feature type="transmembrane region" description="Helical" evidence="7">
    <location>
        <begin position="69"/>
        <end position="89"/>
    </location>
</feature>
<reference evidence="9" key="1">
    <citation type="submission" date="2021-12" db="EMBL/GenBank/DDBJ databases">
        <title>Alicyclobacillaceae gen. nov., sp. nov., isolated from chalcocite enrichment system.</title>
        <authorList>
            <person name="Jiang Z."/>
        </authorList>
    </citation>
    <scope>NUCLEOTIDE SEQUENCE</scope>
    <source>
        <strain evidence="9">MYW30-H2</strain>
    </source>
</reference>